<dbReference type="Proteomes" id="UP000801492">
    <property type="component" value="Unassembled WGS sequence"/>
</dbReference>
<feature type="compositionally biased region" description="Polar residues" evidence="1">
    <location>
        <begin position="154"/>
        <end position="173"/>
    </location>
</feature>
<keyword evidence="3" id="KW-1185">Reference proteome</keyword>
<evidence type="ECO:0000256" key="1">
    <source>
        <dbReference type="SAM" id="MobiDB-lite"/>
    </source>
</evidence>
<feature type="region of interest" description="Disordered" evidence="1">
    <location>
        <begin position="147"/>
        <end position="208"/>
    </location>
</feature>
<accession>A0A8K0G407</accession>
<dbReference type="AlphaFoldDB" id="A0A8K0G407"/>
<feature type="region of interest" description="Disordered" evidence="1">
    <location>
        <begin position="107"/>
        <end position="133"/>
    </location>
</feature>
<feature type="region of interest" description="Disordered" evidence="1">
    <location>
        <begin position="345"/>
        <end position="386"/>
    </location>
</feature>
<gene>
    <name evidence="2" type="ORF">ILUMI_21297</name>
</gene>
<evidence type="ECO:0000313" key="3">
    <source>
        <dbReference type="Proteomes" id="UP000801492"/>
    </source>
</evidence>
<dbReference type="EMBL" id="VTPC01090050">
    <property type="protein sequence ID" value="KAF2884878.1"/>
    <property type="molecule type" value="Genomic_DNA"/>
</dbReference>
<name>A0A8K0G407_IGNLU</name>
<comment type="caution">
    <text evidence="2">The sequence shown here is derived from an EMBL/GenBank/DDBJ whole genome shotgun (WGS) entry which is preliminary data.</text>
</comment>
<proteinExistence type="predicted"/>
<feature type="compositionally biased region" description="Basic residues" evidence="1">
    <location>
        <begin position="377"/>
        <end position="386"/>
    </location>
</feature>
<evidence type="ECO:0000313" key="2">
    <source>
        <dbReference type="EMBL" id="KAF2884878.1"/>
    </source>
</evidence>
<protein>
    <submittedName>
        <fullName evidence="2">Uncharacterized protein</fullName>
    </submittedName>
</protein>
<sequence length="386" mass="42461">MNEFPPTAAFEFVLTSETEFASTSMVESPLVPVIVLPSTSVIVSTTATVTATTTTITMSSVTSQHSSTTCTELNHIYDISVQKIKEQENQHSSSVINDAQETVISALPQHSSATRKPVKVTSENNSPILYKRLQGAKSPEYKKYYSIRKREDNTTSTSQPNSLNENKTVQKPPTGNRKMHISAPTISSNKNLQASTTAGSSNGNKNLKESMTIIPSNQNKITQGSVQNMREPLTIICLDRDSKLPKIITVKSSNGNNIQEALRAVVIQNATTNVQDIQQKPETVTSEQASSNINESVQQSSSMLQVHSSNSYFENKNKAFQNNSLSTRKGKQNATVLPQQVFLNGNKKLQKHAKMPDGSKNMKRVQDTPKVPIPNKNIKKRKGDKQ</sequence>
<organism evidence="2 3">
    <name type="scientific">Ignelater luminosus</name>
    <name type="common">Cucubano</name>
    <name type="synonym">Pyrophorus luminosus</name>
    <dbReference type="NCBI Taxonomy" id="2038154"/>
    <lineage>
        <taxon>Eukaryota</taxon>
        <taxon>Metazoa</taxon>
        <taxon>Ecdysozoa</taxon>
        <taxon>Arthropoda</taxon>
        <taxon>Hexapoda</taxon>
        <taxon>Insecta</taxon>
        <taxon>Pterygota</taxon>
        <taxon>Neoptera</taxon>
        <taxon>Endopterygota</taxon>
        <taxon>Coleoptera</taxon>
        <taxon>Polyphaga</taxon>
        <taxon>Elateriformia</taxon>
        <taxon>Elateroidea</taxon>
        <taxon>Elateridae</taxon>
        <taxon>Agrypninae</taxon>
        <taxon>Pyrophorini</taxon>
        <taxon>Ignelater</taxon>
    </lineage>
</organism>
<reference evidence="2" key="1">
    <citation type="submission" date="2019-08" db="EMBL/GenBank/DDBJ databases">
        <title>The genome of the North American firefly Photinus pyralis.</title>
        <authorList>
            <consortium name="Photinus pyralis genome working group"/>
            <person name="Fallon T.R."/>
            <person name="Sander Lower S.E."/>
            <person name="Weng J.-K."/>
        </authorList>
    </citation>
    <scope>NUCLEOTIDE SEQUENCE</scope>
    <source>
        <strain evidence="2">TRF0915ILg1</strain>
        <tissue evidence="2">Whole body</tissue>
    </source>
</reference>
<feature type="compositionally biased region" description="Polar residues" evidence="1">
    <location>
        <begin position="184"/>
        <end position="205"/>
    </location>
</feature>